<dbReference type="GO" id="GO:0140359">
    <property type="term" value="F:ABC-type transporter activity"/>
    <property type="evidence" value="ECO:0007669"/>
    <property type="project" value="InterPro"/>
</dbReference>
<dbReference type="GO" id="GO:0055052">
    <property type="term" value="C:ATP-binding cassette (ABC) transporter complex, substrate-binding subunit-containing"/>
    <property type="evidence" value="ECO:0007669"/>
    <property type="project" value="TreeGrafter"/>
</dbReference>
<gene>
    <name evidence="7" type="primary">ugpC</name>
    <name evidence="7" type="ORF">OSH07_07800</name>
</gene>
<dbReference type="PANTHER" id="PTHR43875">
    <property type="entry name" value="MALTODEXTRIN IMPORT ATP-BINDING PROTEIN MSMX"/>
    <property type="match status" value="1"/>
</dbReference>
<comment type="subcellular location">
    <subcellularLocation>
        <location evidence="1">Cell inner membrane</location>
        <topology evidence="1">Peripheral membrane protein</topology>
    </subcellularLocation>
</comment>
<evidence type="ECO:0000256" key="1">
    <source>
        <dbReference type="ARBA" id="ARBA00004417"/>
    </source>
</evidence>
<dbReference type="GO" id="GO:0008643">
    <property type="term" value="P:carbohydrate transport"/>
    <property type="evidence" value="ECO:0007669"/>
    <property type="project" value="InterPro"/>
</dbReference>
<dbReference type="GO" id="GO:0005524">
    <property type="term" value="F:ATP binding"/>
    <property type="evidence" value="ECO:0007669"/>
    <property type="project" value="UniProtKB-KW"/>
</dbReference>
<dbReference type="AlphaFoldDB" id="A0A9X3E932"/>
<dbReference type="SMART" id="SM00382">
    <property type="entry name" value="AAA"/>
    <property type="match status" value="1"/>
</dbReference>
<keyword evidence="3" id="KW-0813">Transport</keyword>
<keyword evidence="5 7" id="KW-0067">ATP-binding</keyword>
<evidence type="ECO:0000313" key="7">
    <source>
        <dbReference type="EMBL" id="MCX5569095.1"/>
    </source>
</evidence>
<organism evidence="7 8">
    <name type="scientific">Kaistia nematophila</name>
    <dbReference type="NCBI Taxonomy" id="2994654"/>
    <lineage>
        <taxon>Bacteria</taxon>
        <taxon>Pseudomonadati</taxon>
        <taxon>Pseudomonadota</taxon>
        <taxon>Alphaproteobacteria</taxon>
        <taxon>Hyphomicrobiales</taxon>
        <taxon>Kaistiaceae</taxon>
        <taxon>Kaistia</taxon>
    </lineage>
</organism>
<dbReference type="InterPro" id="IPR003593">
    <property type="entry name" value="AAA+_ATPase"/>
</dbReference>
<dbReference type="PROSITE" id="PS00211">
    <property type="entry name" value="ABC_TRANSPORTER_1"/>
    <property type="match status" value="1"/>
</dbReference>
<evidence type="ECO:0000259" key="6">
    <source>
        <dbReference type="PROSITE" id="PS50893"/>
    </source>
</evidence>
<keyword evidence="4" id="KW-0547">Nucleotide-binding</keyword>
<reference evidence="7" key="1">
    <citation type="submission" date="2022-11" db="EMBL/GenBank/DDBJ databases">
        <title>Biodiversity and phylogenetic relationships of bacteria.</title>
        <authorList>
            <person name="Machado R.A.R."/>
            <person name="Bhat A."/>
            <person name="Loulou A."/>
            <person name="Kallel S."/>
        </authorList>
    </citation>
    <scope>NUCLEOTIDE SEQUENCE</scope>
    <source>
        <strain evidence="7">K-TC2</strain>
    </source>
</reference>
<proteinExistence type="inferred from homology"/>
<keyword evidence="8" id="KW-1185">Reference proteome</keyword>
<evidence type="ECO:0000256" key="3">
    <source>
        <dbReference type="ARBA" id="ARBA00022448"/>
    </source>
</evidence>
<dbReference type="NCBIfam" id="NF008653">
    <property type="entry name" value="PRK11650.1"/>
    <property type="match status" value="1"/>
</dbReference>
<name>A0A9X3E932_9HYPH</name>
<evidence type="ECO:0000256" key="5">
    <source>
        <dbReference type="ARBA" id="ARBA00022840"/>
    </source>
</evidence>
<dbReference type="InterPro" id="IPR047641">
    <property type="entry name" value="ABC_transpr_MalK/UgpC-like"/>
</dbReference>
<dbReference type="RefSeq" id="WP_266338046.1">
    <property type="nucleotide sequence ID" value="NZ_JAPKNK010000002.1"/>
</dbReference>
<dbReference type="InterPro" id="IPR003439">
    <property type="entry name" value="ABC_transporter-like_ATP-bd"/>
</dbReference>
<dbReference type="InterPro" id="IPR008995">
    <property type="entry name" value="Mo/tungstate-bd_C_term_dom"/>
</dbReference>
<dbReference type="SUPFAM" id="SSF50331">
    <property type="entry name" value="MOP-like"/>
    <property type="match status" value="1"/>
</dbReference>
<comment type="similarity">
    <text evidence="2">Belongs to the ABC transporter superfamily.</text>
</comment>
<dbReference type="PROSITE" id="PS50893">
    <property type="entry name" value="ABC_TRANSPORTER_2"/>
    <property type="match status" value="1"/>
</dbReference>
<comment type="caution">
    <text evidence="7">The sequence shown here is derived from an EMBL/GenBank/DDBJ whole genome shotgun (WGS) entry which is preliminary data.</text>
</comment>
<dbReference type="EMBL" id="JAPKNK010000002">
    <property type="protein sequence ID" value="MCX5569095.1"/>
    <property type="molecule type" value="Genomic_DNA"/>
</dbReference>
<accession>A0A9X3E932</accession>
<dbReference type="InterPro" id="IPR012340">
    <property type="entry name" value="NA-bd_OB-fold"/>
</dbReference>
<dbReference type="CDD" id="cd03301">
    <property type="entry name" value="ABC_MalK_N"/>
    <property type="match status" value="1"/>
</dbReference>
<evidence type="ECO:0000256" key="4">
    <source>
        <dbReference type="ARBA" id="ARBA00022741"/>
    </source>
</evidence>
<sequence>MAEVILKNVGKAYGSHPVVHDVNLTIADNEFVVLVGPSGCGKSTTLRMVAGLESISSGTIQIGSKVVNDLPPKDRDIAMVFQNYALYQHMTVYDNLAFGLRNRRVDEPTIKKEVEHATNILGLAPLLSRKPFQLSGGQQQRVALGRCIVRHPQVFLFDEPLSNLDAKLRAQMRIELKALRERVATTSVYVTHDQVEAMTLGDRVVVMKDGYIQQVGTPLDIYNRPKNRFVASFMGSPAMNFIHVDLVDEGGRTRAVAKDLSIAVPERQVASLSGQGSRSVILGIRPEHIHLGTPAEDLGTSFNGRLTVTEQLGSELVVGTKVADTLIMASRIAPETELRVHEQAPFWVDPKAMHFFDAKTEAAIR</sequence>
<dbReference type="Gene3D" id="3.40.50.300">
    <property type="entry name" value="P-loop containing nucleotide triphosphate hydrolases"/>
    <property type="match status" value="1"/>
</dbReference>
<dbReference type="Gene3D" id="2.40.50.100">
    <property type="match status" value="1"/>
</dbReference>
<feature type="domain" description="ABC transporter" evidence="6">
    <location>
        <begin position="4"/>
        <end position="234"/>
    </location>
</feature>
<dbReference type="Proteomes" id="UP001144805">
    <property type="component" value="Unassembled WGS sequence"/>
</dbReference>
<dbReference type="SUPFAM" id="SSF52540">
    <property type="entry name" value="P-loop containing nucleoside triphosphate hydrolases"/>
    <property type="match status" value="1"/>
</dbReference>
<evidence type="ECO:0000313" key="8">
    <source>
        <dbReference type="Proteomes" id="UP001144805"/>
    </source>
</evidence>
<dbReference type="Pfam" id="PF17912">
    <property type="entry name" value="OB_MalK"/>
    <property type="match status" value="1"/>
</dbReference>
<dbReference type="InterPro" id="IPR015855">
    <property type="entry name" value="ABC_transpr_MalK-like"/>
</dbReference>
<dbReference type="GO" id="GO:0016887">
    <property type="term" value="F:ATP hydrolysis activity"/>
    <property type="evidence" value="ECO:0007669"/>
    <property type="project" value="InterPro"/>
</dbReference>
<evidence type="ECO:0000256" key="2">
    <source>
        <dbReference type="ARBA" id="ARBA00005417"/>
    </source>
</evidence>
<dbReference type="Gene3D" id="2.40.50.140">
    <property type="entry name" value="Nucleic acid-binding proteins"/>
    <property type="match status" value="1"/>
</dbReference>
<dbReference type="InterPro" id="IPR040582">
    <property type="entry name" value="OB_MalK-like"/>
</dbReference>
<dbReference type="InterPro" id="IPR027417">
    <property type="entry name" value="P-loop_NTPase"/>
</dbReference>
<dbReference type="Pfam" id="PF00005">
    <property type="entry name" value="ABC_tran"/>
    <property type="match status" value="1"/>
</dbReference>
<protein>
    <submittedName>
        <fullName evidence="7">Sn-glycerol-3-phosphate ABC transporter ATP-binding protein UgpC</fullName>
    </submittedName>
</protein>
<dbReference type="PANTHER" id="PTHR43875:SF1">
    <property type="entry name" value="OSMOPROTECTIVE COMPOUNDS UPTAKE ATP-BINDING PROTEIN GGTA"/>
    <property type="match status" value="1"/>
</dbReference>
<dbReference type="InterPro" id="IPR017871">
    <property type="entry name" value="ABC_transporter-like_CS"/>
</dbReference>
<dbReference type="FunFam" id="3.40.50.300:FF:000042">
    <property type="entry name" value="Maltose/maltodextrin ABC transporter, ATP-binding protein"/>
    <property type="match status" value="1"/>
</dbReference>